<gene>
    <name evidence="11" type="ORF">AB1Y20_022511</name>
</gene>
<evidence type="ECO:0000313" key="12">
    <source>
        <dbReference type="Proteomes" id="UP001515480"/>
    </source>
</evidence>
<evidence type="ECO:0000256" key="1">
    <source>
        <dbReference type="ARBA" id="ARBA00022527"/>
    </source>
</evidence>
<evidence type="ECO:0008006" key="13">
    <source>
        <dbReference type="Google" id="ProtNLM"/>
    </source>
</evidence>
<evidence type="ECO:0000256" key="6">
    <source>
        <dbReference type="ARBA" id="ARBA00022840"/>
    </source>
</evidence>
<feature type="compositionally biased region" description="Low complexity" evidence="8">
    <location>
        <begin position="522"/>
        <end position="549"/>
    </location>
</feature>
<feature type="region of interest" description="Disordered" evidence="8">
    <location>
        <begin position="706"/>
        <end position="781"/>
    </location>
</feature>
<dbReference type="PROSITE" id="PS50011">
    <property type="entry name" value="PROTEIN_KINASE_DOM"/>
    <property type="match status" value="1"/>
</dbReference>
<keyword evidence="6 7" id="KW-0067">ATP-binding</keyword>
<feature type="domain" description="AGC-kinase C-terminal" evidence="10">
    <location>
        <begin position="476"/>
        <end position="534"/>
    </location>
</feature>
<evidence type="ECO:0000313" key="11">
    <source>
        <dbReference type="EMBL" id="KAL1520952.1"/>
    </source>
</evidence>
<feature type="domain" description="Protein kinase" evidence="9">
    <location>
        <begin position="203"/>
        <end position="475"/>
    </location>
</feature>
<feature type="compositionally biased region" description="Pro residues" evidence="8">
    <location>
        <begin position="550"/>
        <end position="568"/>
    </location>
</feature>
<dbReference type="InterPro" id="IPR008271">
    <property type="entry name" value="Ser/Thr_kinase_AS"/>
</dbReference>
<accession>A0AB34JJ76</accession>
<dbReference type="Gene3D" id="1.10.510.10">
    <property type="entry name" value="Transferase(Phosphotransferase) domain 1"/>
    <property type="match status" value="1"/>
</dbReference>
<dbReference type="EMBL" id="JBGBPQ010000008">
    <property type="protein sequence ID" value="KAL1520952.1"/>
    <property type="molecule type" value="Genomic_DNA"/>
</dbReference>
<keyword evidence="5" id="KW-0418">Kinase</keyword>
<evidence type="ECO:0000259" key="10">
    <source>
        <dbReference type="PROSITE" id="PS51285"/>
    </source>
</evidence>
<evidence type="ECO:0000256" key="3">
    <source>
        <dbReference type="ARBA" id="ARBA00022679"/>
    </source>
</evidence>
<evidence type="ECO:0000256" key="8">
    <source>
        <dbReference type="SAM" id="MobiDB-lite"/>
    </source>
</evidence>
<comment type="caution">
    <text evidence="11">The sequence shown here is derived from an EMBL/GenBank/DDBJ whole genome shotgun (WGS) entry which is preliminary data.</text>
</comment>
<dbReference type="InterPro" id="IPR000719">
    <property type="entry name" value="Prot_kinase_dom"/>
</dbReference>
<keyword evidence="12" id="KW-1185">Reference proteome</keyword>
<reference evidence="11 12" key="1">
    <citation type="journal article" date="2024" name="Science">
        <title>Giant polyketide synthase enzymes in the biosynthesis of giant marine polyether toxins.</title>
        <authorList>
            <person name="Fallon T.R."/>
            <person name="Shende V.V."/>
            <person name="Wierzbicki I.H."/>
            <person name="Pendleton A.L."/>
            <person name="Watervoot N.F."/>
            <person name="Auber R.P."/>
            <person name="Gonzalez D.J."/>
            <person name="Wisecaver J.H."/>
            <person name="Moore B.S."/>
        </authorList>
    </citation>
    <scope>NUCLEOTIDE SEQUENCE [LARGE SCALE GENOMIC DNA]</scope>
    <source>
        <strain evidence="11 12">12B1</strain>
    </source>
</reference>
<feature type="region of interest" description="Disordered" evidence="8">
    <location>
        <begin position="514"/>
        <end position="583"/>
    </location>
</feature>
<dbReference type="GO" id="GO:0004674">
    <property type="term" value="F:protein serine/threonine kinase activity"/>
    <property type="evidence" value="ECO:0007669"/>
    <property type="project" value="UniProtKB-KW"/>
</dbReference>
<keyword evidence="2" id="KW-0597">Phosphoprotein</keyword>
<feature type="binding site" evidence="7">
    <location>
        <position position="232"/>
    </location>
    <ligand>
        <name>ATP</name>
        <dbReference type="ChEBI" id="CHEBI:30616"/>
    </ligand>
</feature>
<protein>
    <recommendedName>
        <fullName evidence="13">Non-specific serine/threonine protein kinase</fullName>
    </recommendedName>
</protein>
<dbReference type="GO" id="GO:0005524">
    <property type="term" value="F:ATP binding"/>
    <property type="evidence" value="ECO:0007669"/>
    <property type="project" value="UniProtKB-UniRule"/>
</dbReference>
<dbReference type="PANTHER" id="PTHR24351">
    <property type="entry name" value="RIBOSOMAL PROTEIN S6 KINASE"/>
    <property type="match status" value="1"/>
</dbReference>
<dbReference type="SMART" id="SM00220">
    <property type="entry name" value="S_TKc"/>
    <property type="match status" value="1"/>
</dbReference>
<feature type="region of interest" description="Disordered" evidence="8">
    <location>
        <begin position="1"/>
        <end position="65"/>
    </location>
</feature>
<sequence length="816" mass="86105">MQSLHVAAPPIPGRGGRASQRGGRRGAAALEGRALPDQPARGRGAHVRMPHARAPRAQPAGGAGVVAEDAKPRLAPCGHAVGIATALQGLQEHIAPHAQNSSEARRRRRGAAACSAEEVAAASRMVAEEAMARVMNDVEVQLVREAAEMQAIFSRERKERKKERKRSRAALPEDVGGVMPGGLSYVRPDFVDGVRHCSSAADFAPLCMLGRGAFGQVTLCRWRGDGRPYAMKVIRVETAVREKLVGTLLAERRVLAEMAEAPHPLLTSARCCFRSANHLHFVMPFLQGGSLERLLTERSFLPEDTVRFFVAQLVLALGALHARRILYLDLKLENVMISALGDATLVDFGFVRCDVDVAAGKTVKRPGGTRCYLPPEAILGQPVGGTCDWWALGVVCFELLTGWSPFTGDKKALGAAICNARVRFPRAITPPGGCEEVEMSFSGDAVGVVRRLLEKKSEARLGVNGMPEVKLHPFFRPIDWDALANGSLPRPHVPQLANEIDVCCFDRKYTSQPGRLSVADGPAESTPASTPAPDSAAPSASVPAASSPPASAPPCPPLALPPNLPVPPSSSSAAPLRPSPPAPRPEVRHCRYCSIAVVDDQFVEGHLKGKKHLKLAAAAGATSADCWVWRPLDLPAADPPTPPPATTPSPRVHSAWDTAAPMWSAVPPPTSQPVASAAARMPPSPPALKSWAAIATPIKAVAPIKAATPPAPHPSPPHAATADRGGRGAEGAPPSASAQPLLSVGVRTGGRLPATPDGGSGAPLAPLGETTEEAETNAAREEVREKVAALHVSAPSDEELRKLSREAFAYVAPEWR</sequence>
<dbReference type="Gene3D" id="3.30.200.20">
    <property type="entry name" value="Phosphorylase Kinase, domain 1"/>
    <property type="match status" value="1"/>
</dbReference>
<dbReference type="SUPFAM" id="SSF57667">
    <property type="entry name" value="beta-beta-alpha zinc fingers"/>
    <property type="match status" value="1"/>
</dbReference>
<keyword evidence="1" id="KW-0723">Serine/threonine-protein kinase</keyword>
<name>A0AB34JJ76_PRYPA</name>
<dbReference type="PROSITE" id="PS51285">
    <property type="entry name" value="AGC_KINASE_CTER"/>
    <property type="match status" value="1"/>
</dbReference>
<keyword evidence="3" id="KW-0808">Transferase</keyword>
<dbReference type="AlphaFoldDB" id="A0AB34JJ76"/>
<dbReference type="InterPro" id="IPR017441">
    <property type="entry name" value="Protein_kinase_ATP_BS"/>
</dbReference>
<dbReference type="InterPro" id="IPR000961">
    <property type="entry name" value="AGC-kinase_C"/>
</dbReference>
<dbReference type="InterPro" id="IPR011009">
    <property type="entry name" value="Kinase-like_dom_sf"/>
</dbReference>
<evidence type="ECO:0000256" key="7">
    <source>
        <dbReference type="PROSITE-ProRule" id="PRU10141"/>
    </source>
</evidence>
<keyword evidence="4 7" id="KW-0547">Nucleotide-binding</keyword>
<dbReference type="Pfam" id="PF00069">
    <property type="entry name" value="Pkinase"/>
    <property type="match status" value="1"/>
</dbReference>
<organism evidence="11 12">
    <name type="scientific">Prymnesium parvum</name>
    <name type="common">Toxic golden alga</name>
    <dbReference type="NCBI Taxonomy" id="97485"/>
    <lineage>
        <taxon>Eukaryota</taxon>
        <taxon>Haptista</taxon>
        <taxon>Haptophyta</taxon>
        <taxon>Prymnesiophyceae</taxon>
        <taxon>Prymnesiales</taxon>
        <taxon>Prymnesiaceae</taxon>
        <taxon>Prymnesium</taxon>
    </lineage>
</organism>
<evidence type="ECO:0000259" key="9">
    <source>
        <dbReference type="PROSITE" id="PS50011"/>
    </source>
</evidence>
<dbReference type="Proteomes" id="UP001515480">
    <property type="component" value="Unassembled WGS sequence"/>
</dbReference>
<proteinExistence type="predicted"/>
<dbReference type="InterPro" id="IPR036236">
    <property type="entry name" value="Znf_C2H2_sf"/>
</dbReference>
<evidence type="ECO:0000256" key="5">
    <source>
        <dbReference type="ARBA" id="ARBA00022777"/>
    </source>
</evidence>
<evidence type="ECO:0000256" key="4">
    <source>
        <dbReference type="ARBA" id="ARBA00022741"/>
    </source>
</evidence>
<feature type="compositionally biased region" description="Basic residues" evidence="8">
    <location>
        <begin position="43"/>
        <end position="54"/>
    </location>
</feature>
<dbReference type="PROSITE" id="PS00108">
    <property type="entry name" value="PROTEIN_KINASE_ST"/>
    <property type="match status" value="1"/>
</dbReference>
<dbReference type="PROSITE" id="PS00107">
    <property type="entry name" value="PROTEIN_KINASE_ATP"/>
    <property type="match status" value="1"/>
</dbReference>
<dbReference type="SUPFAM" id="SSF56112">
    <property type="entry name" value="Protein kinase-like (PK-like)"/>
    <property type="match status" value="1"/>
</dbReference>
<evidence type="ECO:0000256" key="2">
    <source>
        <dbReference type="ARBA" id="ARBA00022553"/>
    </source>
</evidence>
<feature type="compositionally biased region" description="Low complexity" evidence="8">
    <location>
        <begin position="17"/>
        <end position="33"/>
    </location>
</feature>